<sequence>MYENAPVILREAAWYVIAVHFVRRGMEFNHQLRKYNLDFEDDSDSQYIVLNQEIKQIKPPRGSKLNHIFERASRETSPRNADT</sequence>
<dbReference type="Proteomes" id="UP000828390">
    <property type="component" value="Unassembled WGS sequence"/>
</dbReference>
<keyword evidence="2" id="KW-1185">Reference proteome</keyword>
<proteinExistence type="predicted"/>
<protein>
    <submittedName>
        <fullName evidence="1">Uncharacterized protein</fullName>
    </submittedName>
</protein>
<reference evidence="1" key="2">
    <citation type="submission" date="2020-11" db="EMBL/GenBank/DDBJ databases">
        <authorList>
            <person name="McCartney M.A."/>
            <person name="Auch B."/>
            <person name="Kono T."/>
            <person name="Mallez S."/>
            <person name="Becker A."/>
            <person name="Gohl D.M."/>
            <person name="Silverstein K.A.T."/>
            <person name="Koren S."/>
            <person name="Bechman K.B."/>
            <person name="Herman A."/>
            <person name="Abrahante J.E."/>
            <person name="Garbe J."/>
        </authorList>
    </citation>
    <scope>NUCLEOTIDE SEQUENCE</scope>
    <source>
        <strain evidence="1">Duluth1</strain>
        <tissue evidence="1">Whole animal</tissue>
    </source>
</reference>
<gene>
    <name evidence="1" type="ORF">DPMN_088413</name>
</gene>
<evidence type="ECO:0000313" key="1">
    <source>
        <dbReference type="EMBL" id="KAH3846118.1"/>
    </source>
</evidence>
<reference evidence="1" key="1">
    <citation type="journal article" date="2019" name="bioRxiv">
        <title>The Genome of the Zebra Mussel, Dreissena polymorpha: A Resource for Invasive Species Research.</title>
        <authorList>
            <person name="McCartney M.A."/>
            <person name="Auch B."/>
            <person name="Kono T."/>
            <person name="Mallez S."/>
            <person name="Zhang Y."/>
            <person name="Obille A."/>
            <person name="Becker A."/>
            <person name="Abrahante J.E."/>
            <person name="Garbe J."/>
            <person name="Badalamenti J.P."/>
            <person name="Herman A."/>
            <person name="Mangelson H."/>
            <person name="Liachko I."/>
            <person name="Sullivan S."/>
            <person name="Sone E.D."/>
            <person name="Koren S."/>
            <person name="Silverstein K.A.T."/>
            <person name="Beckman K.B."/>
            <person name="Gohl D.M."/>
        </authorList>
    </citation>
    <scope>NUCLEOTIDE SEQUENCE</scope>
    <source>
        <strain evidence="1">Duluth1</strain>
        <tissue evidence="1">Whole animal</tissue>
    </source>
</reference>
<dbReference type="AlphaFoldDB" id="A0A9D4QX30"/>
<name>A0A9D4QX30_DREPO</name>
<accession>A0A9D4QX30</accession>
<evidence type="ECO:0000313" key="2">
    <source>
        <dbReference type="Proteomes" id="UP000828390"/>
    </source>
</evidence>
<dbReference type="EMBL" id="JAIWYP010000003">
    <property type="protein sequence ID" value="KAH3846118.1"/>
    <property type="molecule type" value="Genomic_DNA"/>
</dbReference>
<comment type="caution">
    <text evidence="1">The sequence shown here is derived from an EMBL/GenBank/DDBJ whole genome shotgun (WGS) entry which is preliminary data.</text>
</comment>
<organism evidence="1 2">
    <name type="scientific">Dreissena polymorpha</name>
    <name type="common">Zebra mussel</name>
    <name type="synonym">Mytilus polymorpha</name>
    <dbReference type="NCBI Taxonomy" id="45954"/>
    <lineage>
        <taxon>Eukaryota</taxon>
        <taxon>Metazoa</taxon>
        <taxon>Spiralia</taxon>
        <taxon>Lophotrochozoa</taxon>
        <taxon>Mollusca</taxon>
        <taxon>Bivalvia</taxon>
        <taxon>Autobranchia</taxon>
        <taxon>Heteroconchia</taxon>
        <taxon>Euheterodonta</taxon>
        <taxon>Imparidentia</taxon>
        <taxon>Neoheterodontei</taxon>
        <taxon>Myida</taxon>
        <taxon>Dreissenoidea</taxon>
        <taxon>Dreissenidae</taxon>
        <taxon>Dreissena</taxon>
    </lineage>
</organism>